<reference evidence="2" key="1">
    <citation type="submission" date="2023-10" db="EMBL/GenBank/DDBJ databases">
        <authorList>
            <person name="Chen Y."/>
            <person name="Shah S."/>
            <person name="Dougan E. K."/>
            <person name="Thang M."/>
            <person name="Chan C."/>
        </authorList>
    </citation>
    <scope>NUCLEOTIDE SEQUENCE [LARGE SCALE GENOMIC DNA]</scope>
</reference>
<gene>
    <name evidence="2" type="ORF">PCOR1329_LOCUS75550</name>
</gene>
<sequence length="345" mass="37260">GVGSAYRSGHLASGPRQASEGAEDSGAGDGVSYAAWSEPDDFQDQRLLDELREWSQISGSPDFLSFFGLEPDFSGTAEAKPNNPRGAEVCLKKLTPAEREQFIHSDQAEWDAIVSSGAARVLSVEESSTVAAETLALSGATAEAQWLQVLWRDSVFGDVPRPEWFRAKAPFSVMLSSQCQLSEAAQGLAVVDAKSVFDTLSRNSAGSRADRRNAVELAVIRDSLAAVGSRVRWVPHGRMPADPLTKMDPGRGSLALHDLLCRGSLVLVDEHGAALALYFLELNDAYHIPPGWWARQPRATLKTGWITFPAHASAARRAELQVAVCRMGLVAMAQMAEDCEVLQRA</sequence>
<evidence type="ECO:0000256" key="1">
    <source>
        <dbReference type="SAM" id="MobiDB-lite"/>
    </source>
</evidence>
<organism evidence="2 3">
    <name type="scientific">Prorocentrum cordatum</name>
    <dbReference type="NCBI Taxonomy" id="2364126"/>
    <lineage>
        <taxon>Eukaryota</taxon>
        <taxon>Sar</taxon>
        <taxon>Alveolata</taxon>
        <taxon>Dinophyceae</taxon>
        <taxon>Prorocentrales</taxon>
        <taxon>Prorocentraceae</taxon>
        <taxon>Prorocentrum</taxon>
    </lineage>
</organism>
<dbReference type="Proteomes" id="UP001189429">
    <property type="component" value="Unassembled WGS sequence"/>
</dbReference>
<dbReference type="EMBL" id="CAUYUJ010020318">
    <property type="protein sequence ID" value="CAK0897325.1"/>
    <property type="molecule type" value="Genomic_DNA"/>
</dbReference>
<proteinExistence type="predicted"/>
<feature type="region of interest" description="Disordered" evidence="1">
    <location>
        <begin position="1"/>
        <end position="36"/>
    </location>
</feature>
<protein>
    <recommendedName>
        <fullName evidence="4">Bifunctional lysine-specific demethylase and histidyl-hydroxylase</fullName>
    </recommendedName>
</protein>
<keyword evidence="3" id="KW-1185">Reference proteome</keyword>
<evidence type="ECO:0000313" key="2">
    <source>
        <dbReference type="EMBL" id="CAK0897325.1"/>
    </source>
</evidence>
<evidence type="ECO:0008006" key="4">
    <source>
        <dbReference type="Google" id="ProtNLM"/>
    </source>
</evidence>
<comment type="caution">
    <text evidence="2">The sequence shown here is derived from an EMBL/GenBank/DDBJ whole genome shotgun (WGS) entry which is preliminary data.</text>
</comment>
<name>A0ABN9XGN6_9DINO</name>
<evidence type="ECO:0000313" key="3">
    <source>
        <dbReference type="Proteomes" id="UP001189429"/>
    </source>
</evidence>
<feature type="non-terminal residue" evidence="2">
    <location>
        <position position="1"/>
    </location>
</feature>
<accession>A0ABN9XGN6</accession>